<reference evidence="3" key="1">
    <citation type="journal article" date="2009" name="Appl. Environ. Microbiol.">
        <title>Complete genome sequence of the chemolithoautotrophic marine magnetotactic coccus strain MC-1.</title>
        <authorList>
            <person name="Schubbe S."/>
            <person name="Williams T.J."/>
            <person name="Xie G."/>
            <person name="Kiss H.E."/>
            <person name="Brettin T.S."/>
            <person name="Martinez D."/>
            <person name="Ross C.A."/>
            <person name="Schuler D."/>
            <person name="Cox B.L."/>
            <person name="Nealson K.H."/>
            <person name="Bazylinski D.A."/>
        </authorList>
    </citation>
    <scope>NUCLEOTIDE SEQUENCE [LARGE SCALE GENOMIC DNA]</scope>
    <source>
        <strain evidence="3">ATCC BAA-1437 / JCM 17883 / MC-1</strain>
    </source>
</reference>
<name>A0LCW6_MAGMM</name>
<dbReference type="Proteomes" id="UP000002586">
    <property type="component" value="Chromosome"/>
</dbReference>
<reference evidence="2 3" key="2">
    <citation type="journal article" date="2012" name="Int. J. Syst. Evol. Microbiol.">
        <title>Magnetococcus marinus gen. nov., sp. nov., a marine, magnetotactic bacterium that represents a novel lineage (Magnetococcaceae fam. nov.; Magnetococcales ord. nov.) at the base of the Alphaproteobacteria.</title>
        <authorList>
            <person name="Bazylinski D.A."/>
            <person name="Williams T.J."/>
            <person name="Lefevre C.T."/>
            <person name="Berg R.J."/>
            <person name="Zhang C.L."/>
            <person name="Bowser S.S."/>
            <person name="Dean A.J."/>
            <person name="Beveridge T.J."/>
        </authorList>
    </citation>
    <scope>NUCLEOTIDE SEQUENCE [LARGE SCALE GENOMIC DNA]</scope>
    <source>
        <strain evidence="3">ATCC BAA-1437 / JCM 17883 / MC-1</strain>
    </source>
</reference>
<dbReference type="EMBL" id="CP000471">
    <property type="protein sequence ID" value="ABK45809.1"/>
    <property type="molecule type" value="Genomic_DNA"/>
</dbReference>
<evidence type="ECO:0000256" key="1">
    <source>
        <dbReference type="SAM" id="Phobius"/>
    </source>
</evidence>
<feature type="transmembrane region" description="Helical" evidence="1">
    <location>
        <begin position="82"/>
        <end position="107"/>
    </location>
</feature>
<keyword evidence="1" id="KW-0472">Membrane</keyword>
<evidence type="ECO:0000313" key="3">
    <source>
        <dbReference type="Proteomes" id="UP000002586"/>
    </source>
</evidence>
<keyword evidence="3" id="KW-1185">Reference proteome</keyword>
<dbReference type="InterPro" id="IPR029024">
    <property type="entry name" value="TerB-like"/>
</dbReference>
<dbReference type="SUPFAM" id="SSF158682">
    <property type="entry name" value="TerB-like"/>
    <property type="match status" value="1"/>
</dbReference>
<evidence type="ECO:0008006" key="4">
    <source>
        <dbReference type="Google" id="ProtNLM"/>
    </source>
</evidence>
<evidence type="ECO:0000313" key="2">
    <source>
        <dbReference type="EMBL" id="ABK45809.1"/>
    </source>
</evidence>
<dbReference type="HOGENOM" id="CLU_1106109_0_0_5"/>
<dbReference type="Gene3D" id="1.10.3680.10">
    <property type="entry name" value="TerB-like"/>
    <property type="match status" value="1"/>
</dbReference>
<dbReference type="eggNOG" id="COG4103">
    <property type="taxonomic scope" value="Bacteria"/>
</dbReference>
<keyword evidence="1" id="KW-0812">Transmembrane</keyword>
<feature type="transmembrane region" description="Helical" evidence="1">
    <location>
        <begin position="51"/>
        <end position="70"/>
    </location>
</feature>
<accession>A0LCW6</accession>
<protein>
    <recommendedName>
        <fullName evidence="4">Co-chaperone DjlA N-terminal domain-containing protein</fullName>
    </recommendedName>
</protein>
<dbReference type="KEGG" id="mgm:Mmc1_3322"/>
<keyword evidence="1" id="KW-1133">Transmembrane helix</keyword>
<dbReference type="AlphaFoldDB" id="A0LCW6"/>
<sequence>MLAMSINQEIEDFFSTSQESVLEEPEKFKARLKIGSESFTYLNKAENLSDFLTVLGGGGLASAGAATAWFGSLGLVGQLGLAVGAVSTPVGCVTLAGVGGAAAVFGAQRLFKSVKKEAISEVPKFINSPIDVLAASILNIFAPIALKLAHSDGNYRESERKVIQRYFINDWGFNRSYLVEALAEMEKNLDKYSYAVLSDNLRDLEKTGDLKFSVMTKEILTIAKSVCNADGFIHEAEKKDLQNLMAAFKAI</sequence>
<dbReference type="CDD" id="cd07177">
    <property type="entry name" value="terB_like"/>
    <property type="match status" value="1"/>
</dbReference>
<gene>
    <name evidence="2" type="ordered locus">Mmc1_3322</name>
</gene>
<proteinExistence type="predicted"/>
<organism evidence="2 3">
    <name type="scientific">Magnetococcus marinus (strain ATCC BAA-1437 / JCM 17883 / MC-1)</name>
    <dbReference type="NCBI Taxonomy" id="156889"/>
    <lineage>
        <taxon>Bacteria</taxon>
        <taxon>Pseudomonadati</taxon>
        <taxon>Pseudomonadota</taxon>
        <taxon>Magnetococcia</taxon>
        <taxon>Magnetococcales</taxon>
        <taxon>Magnetococcaceae</taxon>
        <taxon>Magnetococcus</taxon>
    </lineage>
</organism>
<dbReference type="STRING" id="156889.Mmc1_3322"/>